<evidence type="ECO:0000259" key="2">
    <source>
        <dbReference type="PROSITE" id="PS50234"/>
    </source>
</evidence>
<protein>
    <recommendedName>
        <fullName evidence="2">VWFA domain-containing protein</fullName>
    </recommendedName>
</protein>
<feature type="domain" description="VWFA" evidence="2">
    <location>
        <begin position="325"/>
        <end position="530"/>
    </location>
</feature>
<evidence type="ECO:0000313" key="4">
    <source>
        <dbReference type="Proteomes" id="UP001153076"/>
    </source>
</evidence>
<dbReference type="PROSITE" id="PS50234">
    <property type="entry name" value="VWFA"/>
    <property type="match status" value="1"/>
</dbReference>
<feature type="compositionally biased region" description="Basic and acidic residues" evidence="1">
    <location>
        <begin position="672"/>
        <end position="682"/>
    </location>
</feature>
<sequence length="784" mass="86053">MEEFMNAVEEGLNLSKRIYYGKDRSVAAPKPPPPMSKSPKSYLPTAPMVYAVVSDPAIVDNPDVPSYQPYVYGRCDPPALIPLQMNGVALEVECYMDTVFVKVSGQWRVHCVVGSKSCDCRIAVPMGEQGSILGVEVDIPRKSYHTEVVTMEDKRDGGKALGANDGVFLKPDIFLLTIPQVDGGTNLSIKISWSQKLLYHDGEFSLGVPFCFPEYVTPASKKIPKREKIQLTVHPCDGTEVLCKTVSHPLKEQKRLVGKLSFLYESDVLTWSNTDFTFSYSVPTSHIIGSVVLQSPSLDDIDQRDMFCIHILPGRQPDKKVFARKIVYVIDASGSMQGKPLEATKSALCGALSELNPEDSFNIIAFNGQTFLFSSTLKLATKETIDNAIEWMSINLVARNGTNISLALNKAMEMLSDTRNSLPMIFLVTDGAVEDERHLCDTAKSLLSTMSPICPRIHTFGIDLELAEQTVLPPGGEFVNLLIYQIGGAQCLFCNHYFLRMLAMIGRGQNCAAYDVDSVESRLRRLFSDASSTILANLNFDMLDELTDVEVNPSFIPDLSSESPLTISGRYSGNFPKILKARGIVAGMTDCEVDLKVRKAKEIPLERILALQQISLFTAQAWLSEDKLLEKKVAKMSIHNGIVSEYTSMALFLTDTSKIEAGSGAKQRKTPSRGEAETEPAKPQRVKLFRNLGIGFGNVKATAEDIPPGFVEPKLPEAAEIIVKAASDCCNKICGYCCCMCCVQMCSKINNQCAIVLTQCLTACAWLGCFECCSQICCSGQDGS</sequence>
<dbReference type="AlphaFoldDB" id="A0A9Q1JUV4"/>
<dbReference type="SUPFAM" id="SSF53300">
    <property type="entry name" value="vWA-like"/>
    <property type="match status" value="1"/>
</dbReference>
<dbReference type="EMBL" id="JAKOGI010000690">
    <property type="protein sequence ID" value="KAJ8431394.1"/>
    <property type="molecule type" value="Genomic_DNA"/>
</dbReference>
<proteinExistence type="predicted"/>
<dbReference type="Gene3D" id="3.40.50.410">
    <property type="entry name" value="von Willebrand factor, type A domain"/>
    <property type="match status" value="1"/>
</dbReference>
<evidence type="ECO:0000256" key="1">
    <source>
        <dbReference type="SAM" id="MobiDB-lite"/>
    </source>
</evidence>
<dbReference type="OrthoDB" id="1729737at2759"/>
<dbReference type="Proteomes" id="UP001153076">
    <property type="component" value="Unassembled WGS sequence"/>
</dbReference>
<dbReference type="InterPro" id="IPR036465">
    <property type="entry name" value="vWFA_dom_sf"/>
</dbReference>
<name>A0A9Q1JUV4_9CARY</name>
<dbReference type="SMART" id="SM00327">
    <property type="entry name" value="VWA"/>
    <property type="match status" value="1"/>
</dbReference>
<comment type="caution">
    <text evidence="3">The sequence shown here is derived from an EMBL/GenBank/DDBJ whole genome shotgun (WGS) entry which is preliminary data.</text>
</comment>
<gene>
    <name evidence="3" type="ORF">Cgig2_022619</name>
</gene>
<accession>A0A9Q1JUV4</accession>
<dbReference type="InterPro" id="IPR002035">
    <property type="entry name" value="VWF_A"/>
</dbReference>
<feature type="region of interest" description="Disordered" evidence="1">
    <location>
        <begin position="662"/>
        <end position="682"/>
    </location>
</feature>
<evidence type="ECO:0000313" key="3">
    <source>
        <dbReference type="EMBL" id="KAJ8431394.1"/>
    </source>
</evidence>
<dbReference type="PANTHER" id="PTHR46503:SF1">
    <property type="entry name" value="INTER-ALPHA-TRYPSIN INHIBITOR HEAVY CHAIN-LIKE PROTEIN"/>
    <property type="match status" value="1"/>
</dbReference>
<organism evidence="3 4">
    <name type="scientific">Carnegiea gigantea</name>
    <dbReference type="NCBI Taxonomy" id="171969"/>
    <lineage>
        <taxon>Eukaryota</taxon>
        <taxon>Viridiplantae</taxon>
        <taxon>Streptophyta</taxon>
        <taxon>Embryophyta</taxon>
        <taxon>Tracheophyta</taxon>
        <taxon>Spermatophyta</taxon>
        <taxon>Magnoliopsida</taxon>
        <taxon>eudicotyledons</taxon>
        <taxon>Gunneridae</taxon>
        <taxon>Pentapetalae</taxon>
        <taxon>Caryophyllales</taxon>
        <taxon>Cactineae</taxon>
        <taxon>Cactaceae</taxon>
        <taxon>Cactoideae</taxon>
        <taxon>Echinocereeae</taxon>
        <taxon>Carnegiea</taxon>
    </lineage>
</organism>
<keyword evidence="4" id="KW-1185">Reference proteome</keyword>
<dbReference type="PANTHER" id="PTHR46503">
    <property type="entry name" value="INTER-ALPHA-TRYPSIN INHIBITOR HEAVY CHAIN-LIKE PROTEIN"/>
    <property type="match status" value="1"/>
</dbReference>
<reference evidence="3" key="1">
    <citation type="submission" date="2022-04" db="EMBL/GenBank/DDBJ databases">
        <title>Carnegiea gigantea Genome sequencing and assembly v2.</title>
        <authorList>
            <person name="Copetti D."/>
            <person name="Sanderson M.J."/>
            <person name="Burquez A."/>
            <person name="Wojciechowski M.F."/>
        </authorList>
    </citation>
    <scope>NUCLEOTIDE SEQUENCE</scope>
    <source>
        <strain evidence="3">SGP5-SGP5p</strain>
        <tissue evidence="3">Aerial part</tissue>
    </source>
</reference>
<dbReference type="Pfam" id="PF13519">
    <property type="entry name" value="VWA_2"/>
    <property type="match status" value="1"/>
</dbReference>